<feature type="signal peptide" evidence="1">
    <location>
        <begin position="1"/>
        <end position="24"/>
    </location>
</feature>
<dbReference type="PANTHER" id="PTHR36848">
    <property type="entry name" value="DNA-BINDING PROTEIN (PUTATIVE SECRETED PROTEIN)-RELATED"/>
    <property type="match status" value="1"/>
</dbReference>
<comment type="caution">
    <text evidence="2">The sequence shown here is derived from an EMBL/GenBank/DDBJ whole genome shotgun (WGS) entry which is preliminary data.</text>
</comment>
<dbReference type="EMBL" id="DVFZ01000010">
    <property type="protein sequence ID" value="HIQ81630.1"/>
    <property type="molecule type" value="Genomic_DNA"/>
</dbReference>
<feature type="chain" id="PRO_5039702923" description="Alpha-L-rhamnosidase" evidence="1">
    <location>
        <begin position="25"/>
        <end position="1079"/>
    </location>
</feature>
<accession>A0A9D0ZJE3</accession>
<gene>
    <name evidence="2" type="ORF">IAA52_00850</name>
</gene>
<evidence type="ECO:0000256" key="1">
    <source>
        <dbReference type="SAM" id="SignalP"/>
    </source>
</evidence>
<organism evidence="2 3">
    <name type="scientific">Candidatus Pullichristensenella stercorigallinarum</name>
    <dbReference type="NCBI Taxonomy" id="2840909"/>
    <lineage>
        <taxon>Bacteria</taxon>
        <taxon>Bacillati</taxon>
        <taxon>Bacillota</taxon>
        <taxon>Clostridia</taxon>
        <taxon>Candidatus Pullichristensenella</taxon>
    </lineage>
</organism>
<dbReference type="InterPro" id="IPR053161">
    <property type="entry name" value="Ulvan_degrading_GH"/>
</dbReference>
<proteinExistence type="predicted"/>
<evidence type="ECO:0000313" key="3">
    <source>
        <dbReference type="Proteomes" id="UP000824260"/>
    </source>
</evidence>
<protein>
    <recommendedName>
        <fullName evidence="4">Alpha-L-rhamnosidase</fullName>
    </recommendedName>
</protein>
<dbReference type="Gene3D" id="2.60.120.260">
    <property type="entry name" value="Galactose-binding domain-like"/>
    <property type="match status" value="1"/>
</dbReference>
<dbReference type="Pfam" id="PF17132">
    <property type="entry name" value="Glyco_hydro_106"/>
    <property type="match status" value="1"/>
</dbReference>
<dbReference type="PANTHER" id="PTHR36848:SF2">
    <property type="entry name" value="SECRETED PROTEIN"/>
    <property type="match status" value="1"/>
</dbReference>
<dbReference type="SUPFAM" id="SSF49785">
    <property type="entry name" value="Galactose-binding domain-like"/>
    <property type="match status" value="1"/>
</dbReference>
<evidence type="ECO:0000313" key="2">
    <source>
        <dbReference type="EMBL" id="HIQ81630.1"/>
    </source>
</evidence>
<evidence type="ECO:0008006" key="4">
    <source>
        <dbReference type="Google" id="ProtNLM"/>
    </source>
</evidence>
<name>A0A9D0ZJE3_9FIRM</name>
<dbReference type="Proteomes" id="UP000824260">
    <property type="component" value="Unassembled WGS sequence"/>
</dbReference>
<reference evidence="2" key="2">
    <citation type="journal article" date="2021" name="PeerJ">
        <title>Extensive microbial diversity within the chicken gut microbiome revealed by metagenomics and culture.</title>
        <authorList>
            <person name="Gilroy R."/>
            <person name="Ravi A."/>
            <person name="Getino M."/>
            <person name="Pursley I."/>
            <person name="Horton D.L."/>
            <person name="Alikhan N.F."/>
            <person name="Baker D."/>
            <person name="Gharbi K."/>
            <person name="Hall N."/>
            <person name="Watson M."/>
            <person name="Adriaenssens E.M."/>
            <person name="Foster-Nyarko E."/>
            <person name="Jarju S."/>
            <person name="Secka A."/>
            <person name="Antonio M."/>
            <person name="Oren A."/>
            <person name="Chaudhuri R.R."/>
            <person name="La Ragione R."/>
            <person name="Hildebrand F."/>
            <person name="Pallen M.J."/>
        </authorList>
    </citation>
    <scope>NUCLEOTIDE SEQUENCE</scope>
    <source>
        <strain evidence="2">ChiSjej6B24-2974</strain>
    </source>
</reference>
<dbReference type="AlphaFoldDB" id="A0A9D0ZJE3"/>
<keyword evidence="1" id="KW-0732">Signal</keyword>
<reference evidence="2" key="1">
    <citation type="submission" date="2020-10" db="EMBL/GenBank/DDBJ databases">
        <authorList>
            <person name="Gilroy R."/>
        </authorList>
    </citation>
    <scope>NUCLEOTIDE SEQUENCE</scope>
    <source>
        <strain evidence="2">ChiSjej6B24-2974</strain>
    </source>
</reference>
<dbReference type="InterPro" id="IPR008979">
    <property type="entry name" value="Galactose-bd-like_sf"/>
</dbReference>
<sequence length="1079" mass="120564">MKRRIVAMLLALAMFAGIGSAAMAESTDEFAQLLTDMYDEIEIEYRPDVRWWLAEGLNTDETLIKNVQQIYDSGFGAAEFLAMPEPSADSSIYGWGSEEWTADSQLVVTEAAKRGLGFSLTSGAHWANANLPDTFVWDGEPYNPDNKAASKELDYATILLDGGEQFNDILPYSKQLEAVEHDNEGTTANYTEHIFVGAVAGKVIEERAESGQEYEYAEGTEAGVLDLSSVVNLTEQVVEQDGVYTLDWTAPDDGEYALFVYWMHGTCQTATPSVSTNYTINYMDSYGVEALIDYWEANILTEDLREVLLNSGRGEIYMDSLEVETYGAGGMFWGYHFKDEFEARMGYDITPYLPFITAVDGVSTGKEAKSYDYSASNEEDNATIEKVRKDYYRVMTDMYEENVLEPLQAWLHEYNMTLRAEPSYGFNFEISTPAKYIDGVEIESYAQNAEIDLYRGILGSANMYGRLFSSETGAVPGHNYYFNMDDFTQLCYLQFVNGINRTVFHGYSAIEGSEQDTYWPGHEGMYPRFSERFNERQPASEFYPEWTQMLARNQKALRQGNPSRDIAILRTDYAFINYGFAEDMNNFTCNYQMNDIPYYWNDLELQHNGYTYEYFSPQLLLDEENVSWTADALQPDGPNYQAIILYQEALELDAAQKLLEIAQDGLPIVFANNNTEVLAHDGSVAAHGEAASESPSLSYTDEEVQAVVAQIKELPNVATVDSPADAMEALQEMGVYPRVQFTEPTDTILTISRDDAENGIYYTFAYNFKFAVNEGDPATTTVLSIEGEGQPYFIDDWTGKVTKAGEYEIRDGRTYVEVSLLPGEAALMALDMEETPATHAVSTTADEAFIEDGAGMILATASGEYETVLDNGETVSTAIEVPEAISLPVWDITIEDWNEGDKVVNTEEKFGHTTTEVYYTTKKTELSFPQSELVTWKDLPATEEQLATLTTASGADPSMAQVSGIGTYTTTFELPEGWTDANGAYLQIGSTNGSIVQVFVNGEKAPGVDTRTLRTDISDLLVEGENTIEVRLATTLTNRMIERNYQDNDSRWTDEFPTVQDYGMTGEVSIVPYTVAQVF</sequence>